<name>A0ABV9Z1L8_9HYPH</name>
<accession>A0ABV9Z1L8</accession>
<keyword evidence="3" id="KW-1185">Reference proteome</keyword>
<feature type="chain" id="PRO_5047107194" evidence="1">
    <location>
        <begin position="27"/>
        <end position="110"/>
    </location>
</feature>
<protein>
    <submittedName>
        <fullName evidence="2">Uncharacterized protein</fullName>
    </submittedName>
</protein>
<organism evidence="2 3">
    <name type="scientific">Flaviflagellibacter deserti</name>
    <dbReference type="NCBI Taxonomy" id="2267266"/>
    <lineage>
        <taxon>Bacteria</taxon>
        <taxon>Pseudomonadati</taxon>
        <taxon>Pseudomonadota</taxon>
        <taxon>Alphaproteobacteria</taxon>
        <taxon>Hyphomicrobiales</taxon>
        <taxon>Flaviflagellibacter</taxon>
    </lineage>
</organism>
<proteinExistence type="predicted"/>
<evidence type="ECO:0000256" key="1">
    <source>
        <dbReference type="SAM" id="SignalP"/>
    </source>
</evidence>
<dbReference type="Proteomes" id="UP001595796">
    <property type="component" value="Unassembled WGS sequence"/>
</dbReference>
<dbReference type="RefSeq" id="WP_162799585.1">
    <property type="nucleotide sequence ID" value="NZ_JBHSJF010000006.1"/>
</dbReference>
<reference evidence="3" key="1">
    <citation type="journal article" date="2019" name="Int. J. Syst. Evol. Microbiol.">
        <title>The Global Catalogue of Microorganisms (GCM) 10K type strain sequencing project: providing services to taxonomists for standard genome sequencing and annotation.</title>
        <authorList>
            <consortium name="The Broad Institute Genomics Platform"/>
            <consortium name="The Broad Institute Genome Sequencing Center for Infectious Disease"/>
            <person name="Wu L."/>
            <person name="Ma J."/>
        </authorList>
    </citation>
    <scope>NUCLEOTIDE SEQUENCE [LARGE SCALE GENOMIC DNA]</scope>
    <source>
        <strain evidence="3">CGMCC 1.16444</strain>
    </source>
</reference>
<evidence type="ECO:0000313" key="3">
    <source>
        <dbReference type="Proteomes" id="UP001595796"/>
    </source>
</evidence>
<sequence>MAGAAGLVRIGGAMLAVALLAAPAEAQFLFGSAPKGPPLTREQVRIRLLDGCVLTQSGKAADQGAGPKCNCYASRVAKAMTDADILAYSSTKKLTPTVQAEATKALAVCK</sequence>
<keyword evidence="1" id="KW-0732">Signal</keyword>
<dbReference type="EMBL" id="JBHSJF010000006">
    <property type="protein sequence ID" value="MFC5068379.1"/>
    <property type="molecule type" value="Genomic_DNA"/>
</dbReference>
<evidence type="ECO:0000313" key="2">
    <source>
        <dbReference type="EMBL" id="MFC5068379.1"/>
    </source>
</evidence>
<feature type="signal peptide" evidence="1">
    <location>
        <begin position="1"/>
        <end position="26"/>
    </location>
</feature>
<gene>
    <name evidence="2" type="ORF">ACFPFW_10180</name>
</gene>
<comment type="caution">
    <text evidence="2">The sequence shown here is derived from an EMBL/GenBank/DDBJ whole genome shotgun (WGS) entry which is preliminary data.</text>
</comment>